<dbReference type="AlphaFoldDB" id="A0A428MWQ8"/>
<dbReference type="Proteomes" id="UP000275076">
    <property type="component" value="Unassembled WGS sequence"/>
</dbReference>
<reference evidence="1 2" key="1">
    <citation type="submission" date="2018-10" db="EMBL/GenBank/DDBJ databases">
        <title>Draft genome sequence of Bacillus salarius IM0101, isolated from a hypersaline soil in Inner Mongolia, China.</title>
        <authorList>
            <person name="Yamprayoonswat W."/>
            <person name="Boonvisut S."/>
            <person name="Jumpathong W."/>
            <person name="Sittihan S."/>
            <person name="Ruangsuj P."/>
            <person name="Wanthongcharoen S."/>
            <person name="Thongpramul N."/>
            <person name="Pimmason S."/>
            <person name="Yu B."/>
            <person name="Yasawong M."/>
        </authorList>
    </citation>
    <scope>NUCLEOTIDE SEQUENCE [LARGE SCALE GENOMIC DNA]</scope>
    <source>
        <strain evidence="1 2">IM0101</strain>
    </source>
</reference>
<name>A0A428MWQ8_9BACI</name>
<dbReference type="SUPFAM" id="SSF88659">
    <property type="entry name" value="Sigma3 and sigma4 domains of RNA polymerase sigma factors"/>
    <property type="match status" value="1"/>
</dbReference>
<evidence type="ECO:0000313" key="1">
    <source>
        <dbReference type="EMBL" id="RSL30603.1"/>
    </source>
</evidence>
<sequence>MNTEIQRLIGHCQRLDTFIESQPSLWEQPIIQRFIKDEQHRKLIVSAICQPTPQNINQLNQAFYLFYGEMKLTSYMMKTLHWRAIRFDQQLKQNRARYPLIMDKPLTSDKSITFADSLIHVSTFNLEEKNLADLFPEKSFSFAFRHLTAHQEFVLTKRYKEGWTDTDIAKSLSISQQAVFKTRQKALDKIKTYTQRWRCD</sequence>
<dbReference type="EMBL" id="RBVX01000034">
    <property type="protein sequence ID" value="RSL30603.1"/>
    <property type="molecule type" value="Genomic_DNA"/>
</dbReference>
<keyword evidence="2" id="KW-1185">Reference proteome</keyword>
<organism evidence="1 2">
    <name type="scientific">Salibacterium salarium</name>
    <dbReference type="NCBI Taxonomy" id="284579"/>
    <lineage>
        <taxon>Bacteria</taxon>
        <taxon>Bacillati</taxon>
        <taxon>Bacillota</taxon>
        <taxon>Bacilli</taxon>
        <taxon>Bacillales</taxon>
        <taxon>Bacillaceae</taxon>
    </lineage>
</organism>
<protein>
    <submittedName>
        <fullName evidence="1">Sigma-70 family RNA polymerase sigma factor</fullName>
    </submittedName>
</protein>
<dbReference type="RefSeq" id="WP_125560190.1">
    <property type="nucleotide sequence ID" value="NZ_RBVX01000034.1"/>
</dbReference>
<dbReference type="InterPro" id="IPR013324">
    <property type="entry name" value="RNA_pol_sigma_r3/r4-like"/>
</dbReference>
<proteinExistence type="predicted"/>
<dbReference type="OrthoDB" id="2942336at2"/>
<evidence type="ECO:0000313" key="2">
    <source>
        <dbReference type="Proteomes" id="UP000275076"/>
    </source>
</evidence>
<comment type="caution">
    <text evidence="1">The sequence shown here is derived from an EMBL/GenBank/DDBJ whole genome shotgun (WGS) entry which is preliminary data.</text>
</comment>
<dbReference type="Gene3D" id="1.20.140.160">
    <property type="match status" value="1"/>
</dbReference>
<accession>A0A428MWQ8</accession>
<gene>
    <name evidence="1" type="ORF">D7Z54_24895</name>
</gene>